<evidence type="ECO:0000313" key="4">
    <source>
        <dbReference type="Proteomes" id="UP000256269"/>
    </source>
</evidence>
<dbReference type="InterPro" id="IPR010982">
    <property type="entry name" value="Lambda_DNA-bd_dom_sf"/>
</dbReference>
<evidence type="ECO:0000259" key="2">
    <source>
        <dbReference type="PROSITE" id="PS50943"/>
    </source>
</evidence>
<dbReference type="GO" id="GO:0003677">
    <property type="term" value="F:DNA binding"/>
    <property type="evidence" value="ECO:0007669"/>
    <property type="project" value="InterPro"/>
</dbReference>
<dbReference type="InterPro" id="IPR001387">
    <property type="entry name" value="Cro/C1-type_HTH"/>
</dbReference>
<evidence type="ECO:0000256" key="1">
    <source>
        <dbReference type="SAM" id="MobiDB-lite"/>
    </source>
</evidence>
<reference evidence="3 4" key="1">
    <citation type="submission" date="2018-08" db="EMBL/GenBank/DDBJ databases">
        <title>Genomic Encyclopedia of Archaeal and Bacterial Type Strains, Phase II (KMG-II): from individual species to whole genera.</title>
        <authorList>
            <person name="Goeker M."/>
        </authorList>
    </citation>
    <scope>NUCLEOTIDE SEQUENCE [LARGE SCALE GENOMIC DNA]</scope>
    <source>
        <strain evidence="3 4">DSM 45791</strain>
    </source>
</reference>
<name>A0A3E0HPA3_9PSEU</name>
<dbReference type="PROSITE" id="PS50943">
    <property type="entry name" value="HTH_CROC1"/>
    <property type="match status" value="1"/>
</dbReference>
<organism evidence="3 4">
    <name type="scientific">Kutzneria buriramensis</name>
    <dbReference type="NCBI Taxonomy" id="1045776"/>
    <lineage>
        <taxon>Bacteria</taxon>
        <taxon>Bacillati</taxon>
        <taxon>Actinomycetota</taxon>
        <taxon>Actinomycetes</taxon>
        <taxon>Pseudonocardiales</taxon>
        <taxon>Pseudonocardiaceae</taxon>
        <taxon>Kutzneria</taxon>
    </lineage>
</organism>
<feature type="region of interest" description="Disordered" evidence="1">
    <location>
        <begin position="1"/>
        <end position="43"/>
    </location>
</feature>
<proteinExistence type="predicted"/>
<keyword evidence="4" id="KW-1185">Reference proteome</keyword>
<dbReference type="EMBL" id="QUNO01000005">
    <property type="protein sequence ID" value="REH48274.1"/>
    <property type="molecule type" value="Genomic_DNA"/>
</dbReference>
<sequence>MPSRPQRHQTPSRLRREPTARRHLTALPDPGQDTPTQPEPDVFSPGRLAAYRELFGYTPATLAARTGLDTDTIAAYEEGSATPDADTLTRLAGAVNVRPEQLFAPPGADDSQQYWGLICAAMPPMTADQIHAVATVLRRIDRQCAQRPGQDPPTEQPPVPRAA</sequence>
<feature type="compositionally biased region" description="Pro residues" evidence="1">
    <location>
        <begin position="150"/>
        <end position="163"/>
    </location>
</feature>
<evidence type="ECO:0000313" key="3">
    <source>
        <dbReference type="EMBL" id="REH48274.1"/>
    </source>
</evidence>
<dbReference type="SUPFAM" id="SSF47413">
    <property type="entry name" value="lambda repressor-like DNA-binding domains"/>
    <property type="match status" value="1"/>
</dbReference>
<dbReference type="Proteomes" id="UP000256269">
    <property type="component" value="Unassembled WGS sequence"/>
</dbReference>
<dbReference type="AlphaFoldDB" id="A0A3E0HPA3"/>
<protein>
    <submittedName>
        <fullName evidence="3">Helix-turn-helix protein</fullName>
    </submittedName>
</protein>
<dbReference type="Gene3D" id="1.10.260.40">
    <property type="entry name" value="lambda repressor-like DNA-binding domains"/>
    <property type="match status" value="1"/>
</dbReference>
<gene>
    <name evidence="3" type="ORF">BCF44_105132</name>
</gene>
<dbReference type="Pfam" id="PF01381">
    <property type="entry name" value="HTH_3"/>
    <property type="match status" value="1"/>
</dbReference>
<comment type="caution">
    <text evidence="3">The sequence shown here is derived from an EMBL/GenBank/DDBJ whole genome shotgun (WGS) entry which is preliminary data.</text>
</comment>
<dbReference type="SMART" id="SM00530">
    <property type="entry name" value="HTH_XRE"/>
    <property type="match status" value="1"/>
</dbReference>
<accession>A0A3E0HPA3</accession>
<feature type="domain" description="HTH cro/C1-type" evidence="2">
    <location>
        <begin position="48"/>
        <end position="102"/>
    </location>
</feature>
<dbReference type="CDD" id="cd00093">
    <property type="entry name" value="HTH_XRE"/>
    <property type="match status" value="1"/>
</dbReference>
<feature type="region of interest" description="Disordered" evidence="1">
    <location>
        <begin position="143"/>
        <end position="163"/>
    </location>
</feature>